<dbReference type="EMBL" id="JABEQM010000002">
    <property type="protein sequence ID" value="MBB2200770.1"/>
    <property type="molecule type" value="Genomic_DNA"/>
</dbReference>
<evidence type="ECO:0000256" key="2">
    <source>
        <dbReference type="ARBA" id="ARBA00015075"/>
    </source>
</evidence>
<dbReference type="GO" id="GO:0006276">
    <property type="term" value="P:plasmid maintenance"/>
    <property type="evidence" value="ECO:0007669"/>
    <property type="project" value="InterPro"/>
</dbReference>
<evidence type="ECO:0000256" key="7">
    <source>
        <dbReference type="ARBA" id="ARBA00033135"/>
    </source>
</evidence>
<evidence type="ECO:0000256" key="6">
    <source>
        <dbReference type="ARBA" id="ARBA00029628"/>
    </source>
</evidence>
<evidence type="ECO:0000313" key="9">
    <source>
        <dbReference type="Proteomes" id="UP000578030"/>
    </source>
</evidence>
<gene>
    <name evidence="8" type="ORF">HLH28_04120</name>
</gene>
<reference evidence="8 9" key="1">
    <citation type="submission" date="2020-04" db="EMBL/GenBank/DDBJ databases">
        <title>Description of novel Gluconacetobacter.</title>
        <authorList>
            <person name="Sombolestani A."/>
        </authorList>
    </citation>
    <scope>NUCLEOTIDE SEQUENCE [LARGE SCALE GENOMIC DNA]</scope>
    <source>
        <strain evidence="8 9">LMG 27802</strain>
    </source>
</reference>
<name>A0A7W4PK93_9PROT</name>
<organism evidence="8 9">
    <name type="scientific">Gluconacetobacter tumulisoli</name>
    <dbReference type="NCBI Taxonomy" id="1286189"/>
    <lineage>
        <taxon>Bacteria</taxon>
        <taxon>Pseudomonadati</taxon>
        <taxon>Pseudomonadota</taxon>
        <taxon>Alphaproteobacteria</taxon>
        <taxon>Acetobacterales</taxon>
        <taxon>Acetobacteraceae</taxon>
        <taxon>Gluconacetobacter</taxon>
    </lineage>
</organism>
<protein>
    <recommendedName>
        <fullName evidence="2">Toxin CcdB</fullName>
    </recommendedName>
    <alternativeName>
        <fullName evidence="7">Cytotoxic protein CcdB</fullName>
    </alternativeName>
    <alternativeName>
        <fullName evidence="6">Protein LetD</fullName>
    </alternativeName>
</protein>
<sequence>MPDERRAGYVVDVQAERLSRLATRMVVPLIPAPDAPPPIGELNPVLEIEDVPHVLLTQAPASIPVSELRRPISASDNRKQPFLALMFMTATDQLTPFRWGCGEVRSRQNRPLQR</sequence>
<keyword evidence="9" id="KW-1185">Reference proteome</keyword>
<accession>A0A7W4PK93</accession>
<comment type="similarity">
    <text evidence="1">Belongs to the CcdB toxin family.</text>
</comment>
<keyword evidence="3" id="KW-0678">Repressor</keyword>
<dbReference type="AlphaFoldDB" id="A0A7W4PK93"/>
<dbReference type="Pfam" id="PF01845">
    <property type="entry name" value="CcdB"/>
    <property type="match status" value="1"/>
</dbReference>
<dbReference type="InterPro" id="IPR002712">
    <property type="entry name" value="CcdB"/>
</dbReference>
<keyword evidence="4" id="KW-0805">Transcription regulation</keyword>
<keyword evidence="5" id="KW-0804">Transcription</keyword>
<evidence type="ECO:0000256" key="5">
    <source>
        <dbReference type="ARBA" id="ARBA00023163"/>
    </source>
</evidence>
<dbReference type="Gene3D" id="2.30.30.110">
    <property type="match status" value="1"/>
</dbReference>
<evidence type="ECO:0000313" key="8">
    <source>
        <dbReference type="EMBL" id="MBB2200770.1"/>
    </source>
</evidence>
<evidence type="ECO:0000256" key="3">
    <source>
        <dbReference type="ARBA" id="ARBA00022491"/>
    </source>
</evidence>
<dbReference type="InterPro" id="IPR011067">
    <property type="entry name" value="Plasmid_toxin/cell-grow_inhib"/>
</dbReference>
<dbReference type="SUPFAM" id="SSF50118">
    <property type="entry name" value="Cell growth inhibitor/plasmid maintenance toxic component"/>
    <property type="match status" value="1"/>
</dbReference>
<evidence type="ECO:0000256" key="1">
    <source>
        <dbReference type="ARBA" id="ARBA00005230"/>
    </source>
</evidence>
<dbReference type="Proteomes" id="UP000578030">
    <property type="component" value="Unassembled WGS sequence"/>
</dbReference>
<proteinExistence type="inferred from homology"/>
<evidence type="ECO:0000256" key="4">
    <source>
        <dbReference type="ARBA" id="ARBA00023015"/>
    </source>
</evidence>
<comment type="caution">
    <text evidence="8">The sequence shown here is derived from an EMBL/GenBank/DDBJ whole genome shotgun (WGS) entry which is preliminary data.</text>
</comment>
<dbReference type="GO" id="GO:0008657">
    <property type="term" value="F:DNA topoisomerase type II (double strand cut, ATP-hydrolyzing) inhibitor activity"/>
    <property type="evidence" value="ECO:0007669"/>
    <property type="project" value="InterPro"/>
</dbReference>